<protein>
    <submittedName>
        <fullName evidence="1">Uncharacterized protein</fullName>
    </submittedName>
</protein>
<gene>
    <name evidence="1" type="ORF">SDC9_150101</name>
</gene>
<evidence type="ECO:0000313" key="1">
    <source>
        <dbReference type="EMBL" id="MPN02880.1"/>
    </source>
</evidence>
<dbReference type="EMBL" id="VSSQ01048836">
    <property type="protein sequence ID" value="MPN02880.1"/>
    <property type="molecule type" value="Genomic_DNA"/>
</dbReference>
<comment type="caution">
    <text evidence="1">The sequence shown here is derived from an EMBL/GenBank/DDBJ whole genome shotgun (WGS) entry which is preliminary data.</text>
</comment>
<reference evidence="1" key="1">
    <citation type="submission" date="2019-08" db="EMBL/GenBank/DDBJ databases">
        <authorList>
            <person name="Kucharzyk K."/>
            <person name="Murdoch R.W."/>
            <person name="Higgins S."/>
            <person name="Loffler F."/>
        </authorList>
    </citation>
    <scope>NUCLEOTIDE SEQUENCE</scope>
</reference>
<proteinExistence type="predicted"/>
<sequence length="229" mass="25133">MLRQGAVLDVTALEALALRGLADRVGVHSGAALSPDEIGYEEFLPRPAGGGVSGLPLRGFVWPQLCWRRLETIGNGWHEIRSAIRNYRKESVAPGMIWSENSAGERFAVLACDWVLPHAYRARQLREALEWTARQMLPAVAEPTAPCLWPVVNRTVDGGWILSLLNGSTDTLHTVPLRLSPELAQLEFARLNDDGKWTAIARPQSTEYTVSATLAPLEYLVLGAGIESK</sequence>
<dbReference type="AlphaFoldDB" id="A0A645ENE6"/>
<organism evidence="1">
    <name type="scientific">bioreactor metagenome</name>
    <dbReference type="NCBI Taxonomy" id="1076179"/>
    <lineage>
        <taxon>unclassified sequences</taxon>
        <taxon>metagenomes</taxon>
        <taxon>ecological metagenomes</taxon>
    </lineage>
</organism>
<accession>A0A645ENE6</accession>
<name>A0A645ENE6_9ZZZZ</name>